<sequence length="109" mass="11844">MAALSEAAKQSEMSNAELKQRLEAMAQVQQETLKSNGAESVYESLSNGESNGPRNTSSANSHSNEKEKARRAALQKRVGQLEAANQELTRSLEEKRRELQVAPGILCGS</sequence>
<evidence type="ECO:0000313" key="4">
    <source>
        <dbReference type="Proteomes" id="UP001485043"/>
    </source>
</evidence>
<evidence type="ECO:0000256" key="2">
    <source>
        <dbReference type="SAM" id="MobiDB-lite"/>
    </source>
</evidence>
<keyword evidence="4" id="KW-1185">Reference proteome</keyword>
<reference evidence="3 4" key="1">
    <citation type="journal article" date="2024" name="Nat. Commun.">
        <title>Phylogenomics reveals the evolutionary origins of lichenization in chlorophyte algae.</title>
        <authorList>
            <person name="Puginier C."/>
            <person name="Libourel C."/>
            <person name="Otte J."/>
            <person name="Skaloud P."/>
            <person name="Haon M."/>
            <person name="Grisel S."/>
            <person name="Petersen M."/>
            <person name="Berrin J.G."/>
            <person name="Delaux P.M."/>
            <person name="Dal Grande F."/>
            <person name="Keller J."/>
        </authorList>
    </citation>
    <scope>NUCLEOTIDE SEQUENCE [LARGE SCALE GENOMIC DNA]</scope>
    <source>
        <strain evidence="3 4">SAG 2523</strain>
    </source>
</reference>
<feature type="non-terminal residue" evidence="3">
    <location>
        <position position="109"/>
    </location>
</feature>
<feature type="compositionally biased region" description="Polar residues" evidence="2">
    <location>
        <begin position="30"/>
        <end position="62"/>
    </location>
</feature>
<organism evidence="3 4">
    <name type="scientific">Apatococcus fuscideae</name>
    <dbReference type="NCBI Taxonomy" id="2026836"/>
    <lineage>
        <taxon>Eukaryota</taxon>
        <taxon>Viridiplantae</taxon>
        <taxon>Chlorophyta</taxon>
        <taxon>core chlorophytes</taxon>
        <taxon>Trebouxiophyceae</taxon>
        <taxon>Chlorellales</taxon>
        <taxon>Chlorellaceae</taxon>
        <taxon>Apatococcus</taxon>
    </lineage>
</organism>
<feature type="region of interest" description="Disordered" evidence="2">
    <location>
        <begin position="30"/>
        <end position="89"/>
    </location>
</feature>
<accession>A0AAW1S4N6</accession>
<comment type="caution">
    <text evidence="3">The sequence shown here is derived from an EMBL/GenBank/DDBJ whole genome shotgun (WGS) entry which is preliminary data.</text>
</comment>
<evidence type="ECO:0000256" key="1">
    <source>
        <dbReference type="SAM" id="Coils"/>
    </source>
</evidence>
<dbReference type="Proteomes" id="UP001485043">
    <property type="component" value="Unassembled WGS sequence"/>
</dbReference>
<feature type="coiled-coil region" evidence="1">
    <location>
        <begin position="1"/>
        <end position="28"/>
    </location>
</feature>
<proteinExistence type="predicted"/>
<dbReference type="EMBL" id="JALJOV010001783">
    <property type="protein sequence ID" value="KAK9840892.1"/>
    <property type="molecule type" value="Genomic_DNA"/>
</dbReference>
<name>A0AAW1S4N6_9CHLO</name>
<protein>
    <submittedName>
        <fullName evidence="3">Uncharacterized protein</fullName>
    </submittedName>
</protein>
<evidence type="ECO:0000313" key="3">
    <source>
        <dbReference type="EMBL" id="KAK9840892.1"/>
    </source>
</evidence>
<gene>
    <name evidence="3" type="ORF">WJX84_007697</name>
</gene>
<keyword evidence="1" id="KW-0175">Coiled coil</keyword>
<dbReference type="AlphaFoldDB" id="A0AAW1S4N6"/>